<sequence length="446" mass="51967">MSSDKKRAADLATTEPESKKKKKKKVTPDPQYHPHTILEHVIREIIPTRWMDSSGKRGLYQTVTTDPQDAITKCKDMIAPWVVQYYEDGLLYDHEHLREKAVSHLQFGPGLYIGIMQIPSSSWRRYVGQSINCNHRVHHNHESATYRKSHPSLHYEYHEIAEEIFWLDPAFVPHFLPAGLLNIMELWQALVFRSLQESDLKDMLPEGGRGIADSELGLGANVRNPLAQGLTFRESPDMGYYRFKNSPDPIKQAYFEKMRSRSTDIRWWSDRDAKRQSLLRGDIYRGTFGPSFGTLKGAGEDRMFTIHYAYILFGTTFWRRWDQSTIRVKCELAPEGEMHPHCVVRGCYFLVNDPARRLGIRISGIMKCNGEESFCWVNMWGDQTTMRINSLVDFLLDRPTDIDEPRRFLPRNIWVGRPKGIYTSKDLRDGYDYVSVLRKYDESFEE</sequence>
<accession>A0ACB6G3W0</accession>
<protein>
    <submittedName>
        <fullName evidence="1">Uncharacterized protein</fullName>
    </submittedName>
</protein>
<name>A0ACB6G3W0_9PLEO</name>
<evidence type="ECO:0000313" key="1">
    <source>
        <dbReference type="EMBL" id="KAB2111393.1"/>
    </source>
</evidence>
<evidence type="ECO:0000313" key="2">
    <source>
        <dbReference type="Proteomes" id="UP000293547"/>
    </source>
</evidence>
<dbReference type="Proteomes" id="UP000293547">
    <property type="component" value="Unassembled WGS sequence"/>
</dbReference>
<comment type="caution">
    <text evidence="1">The sequence shown here is derived from an EMBL/GenBank/DDBJ whole genome shotgun (WGS) entry which is preliminary data.</text>
</comment>
<proteinExistence type="predicted"/>
<reference evidence="1 2" key="1">
    <citation type="journal article" date="2019" name="bioRxiv">
        <title>Genomics, evolutionary history and diagnostics of the Alternaria alternata species group including apple and Asian pear pathotypes.</title>
        <authorList>
            <person name="Armitage A.D."/>
            <person name="Cockerton H.M."/>
            <person name="Sreenivasaprasad S."/>
            <person name="Woodhall J.W."/>
            <person name="Lane C.R."/>
            <person name="Harrison R.J."/>
            <person name="Clarkson J.P."/>
        </authorList>
    </citation>
    <scope>NUCLEOTIDE SEQUENCE [LARGE SCALE GENOMIC DNA]</scope>
    <source>
        <strain evidence="1 2">FERA 650</strain>
    </source>
</reference>
<organism evidence="1 2">
    <name type="scientific">Alternaria gaisen</name>
    <dbReference type="NCBI Taxonomy" id="167740"/>
    <lineage>
        <taxon>Eukaryota</taxon>
        <taxon>Fungi</taxon>
        <taxon>Dikarya</taxon>
        <taxon>Ascomycota</taxon>
        <taxon>Pezizomycotina</taxon>
        <taxon>Dothideomycetes</taxon>
        <taxon>Pleosporomycetidae</taxon>
        <taxon>Pleosporales</taxon>
        <taxon>Pleosporineae</taxon>
        <taxon>Pleosporaceae</taxon>
        <taxon>Alternaria</taxon>
        <taxon>Alternaria sect. Alternaria</taxon>
    </lineage>
</organism>
<keyword evidence="2" id="KW-1185">Reference proteome</keyword>
<gene>
    <name evidence="1" type="ORF">AG0111_0g1938</name>
</gene>
<dbReference type="EMBL" id="PDWZ02000001">
    <property type="protein sequence ID" value="KAB2111393.1"/>
    <property type="molecule type" value="Genomic_DNA"/>
</dbReference>